<reference evidence="2 3" key="1">
    <citation type="journal article" date="2019" name="BMC Genomics">
        <title>New insights from Opisthorchis felineus genome: update on genomics of the epidemiologically important liver flukes.</title>
        <authorList>
            <person name="Ershov N.I."/>
            <person name="Mordvinov V.A."/>
            <person name="Prokhortchouk E.B."/>
            <person name="Pakharukova M.Y."/>
            <person name="Gunbin K.V."/>
            <person name="Ustyantsev K."/>
            <person name="Genaev M.A."/>
            <person name="Blinov A.G."/>
            <person name="Mazur A."/>
            <person name="Boulygina E."/>
            <person name="Tsygankova S."/>
            <person name="Khrameeva E."/>
            <person name="Chekanov N."/>
            <person name="Fan G."/>
            <person name="Xiao A."/>
            <person name="Zhang H."/>
            <person name="Xu X."/>
            <person name="Yang H."/>
            <person name="Solovyev V."/>
            <person name="Lee S.M."/>
            <person name="Liu X."/>
            <person name="Afonnikov D.A."/>
            <person name="Skryabin K.G."/>
        </authorList>
    </citation>
    <scope>NUCLEOTIDE SEQUENCE [LARGE SCALE GENOMIC DNA]</scope>
    <source>
        <strain evidence="2">AK-0245</strain>
        <tissue evidence="2">Whole organism</tissue>
    </source>
</reference>
<comment type="caution">
    <text evidence="2">The sequence shown here is derived from an EMBL/GenBank/DDBJ whole genome shotgun (WGS) entry which is preliminary data.</text>
</comment>
<evidence type="ECO:0000313" key="2">
    <source>
        <dbReference type="EMBL" id="TGZ73708.1"/>
    </source>
</evidence>
<evidence type="ECO:0000313" key="3">
    <source>
        <dbReference type="Proteomes" id="UP000308267"/>
    </source>
</evidence>
<proteinExistence type="predicted"/>
<gene>
    <name evidence="2" type="ORF">CRM22_001362</name>
</gene>
<accession>A0A4S2MH06</accession>
<dbReference type="Proteomes" id="UP000308267">
    <property type="component" value="Unassembled WGS sequence"/>
</dbReference>
<dbReference type="AlphaFoldDB" id="A0A4S2MH06"/>
<feature type="transmembrane region" description="Helical" evidence="1">
    <location>
        <begin position="24"/>
        <end position="49"/>
    </location>
</feature>
<sequence>MFFLLFWSPREGLDELKTFFTRCFFVYLILLINAGFRLPLAMVFFEAFVNWWIDKLAFLASSLVFVFINFMGRIYSDCETSVFADISQSRQYTWLAGHVLYFH</sequence>
<evidence type="ECO:0008006" key="4">
    <source>
        <dbReference type="Google" id="ProtNLM"/>
    </source>
</evidence>
<protein>
    <recommendedName>
        <fullName evidence="4">Ion transport domain-containing protein</fullName>
    </recommendedName>
</protein>
<evidence type="ECO:0000256" key="1">
    <source>
        <dbReference type="SAM" id="Phobius"/>
    </source>
</evidence>
<dbReference type="EMBL" id="SJOL01002488">
    <property type="protein sequence ID" value="TGZ73708.1"/>
    <property type="molecule type" value="Genomic_DNA"/>
</dbReference>
<organism evidence="2 3">
    <name type="scientific">Opisthorchis felineus</name>
    <dbReference type="NCBI Taxonomy" id="147828"/>
    <lineage>
        <taxon>Eukaryota</taxon>
        <taxon>Metazoa</taxon>
        <taxon>Spiralia</taxon>
        <taxon>Lophotrochozoa</taxon>
        <taxon>Platyhelminthes</taxon>
        <taxon>Trematoda</taxon>
        <taxon>Digenea</taxon>
        <taxon>Opisthorchiida</taxon>
        <taxon>Opisthorchiata</taxon>
        <taxon>Opisthorchiidae</taxon>
        <taxon>Opisthorchis</taxon>
    </lineage>
</organism>
<name>A0A4S2MH06_OPIFE</name>
<keyword evidence="1" id="KW-0812">Transmembrane</keyword>
<keyword evidence="3" id="KW-1185">Reference proteome</keyword>
<feature type="transmembrane region" description="Helical" evidence="1">
    <location>
        <begin position="56"/>
        <end position="75"/>
    </location>
</feature>
<keyword evidence="1" id="KW-0472">Membrane</keyword>
<dbReference type="OrthoDB" id="6270872at2759"/>
<keyword evidence="1" id="KW-1133">Transmembrane helix</keyword>